<dbReference type="AlphaFoldDB" id="A0A941ELK6"/>
<gene>
    <name evidence="1" type="ORF">KDK95_33705</name>
</gene>
<accession>A0A941ELK6</accession>
<protein>
    <submittedName>
        <fullName evidence="1">Uncharacterized protein</fullName>
    </submittedName>
</protein>
<organism evidence="1 2">
    <name type="scientific">Actinospica acidithermotolerans</name>
    <dbReference type="NCBI Taxonomy" id="2828514"/>
    <lineage>
        <taxon>Bacteria</taxon>
        <taxon>Bacillati</taxon>
        <taxon>Actinomycetota</taxon>
        <taxon>Actinomycetes</taxon>
        <taxon>Catenulisporales</taxon>
        <taxon>Actinospicaceae</taxon>
        <taxon>Actinospica</taxon>
    </lineage>
</organism>
<dbReference type="EMBL" id="JAGSOH010000212">
    <property type="protein sequence ID" value="MBR7831309.1"/>
    <property type="molecule type" value="Genomic_DNA"/>
</dbReference>
<dbReference type="Proteomes" id="UP000676325">
    <property type="component" value="Unassembled WGS sequence"/>
</dbReference>
<evidence type="ECO:0000313" key="1">
    <source>
        <dbReference type="EMBL" id="MBR7831309.1"/>
    </source>
</evidence>
<proteinExistence type="predicted"/>
<reference evidence="1" key="1">
    <citation type="submission" date="2021-04" db="EMBL/GenBank/DDBJ databases">
        <title>Genome based classification of Actinospica acidithermotolerans sp. nov., an actinobacterium isolated from an Indonesian hot spring.</title>
        <authorList>
            <person name="Kusuma A.B."/>
            <person name="Putra K.E."/>
            <person name="Nafisah S."/>
            <person name="Loh J."/>
            <person name="Nouioui I."/>
            <person name="Goodfellow M."/>
        </authorList>
    </citation>
    <scope>NUCLEOTIDE SEQUENCE</scope>
    <source>
        <strain evidence="1">MGRD01-02</strain>
    </source>
</reference>
<name>A0A941ELK6_9ACTN</name>
<keyword evidence="2" id="KW-1185">Reference proteome</keyword>
<dbReference type="RefSeq" id="WP_212522421.1">
    <property type="nucleotide sequence ID" value="NZ_JAGSOH010000212.1"/>
</dbReference>
<comment type="caution">
    <text evidence="1">The sequence shown here is derived from an EMBL/GenBank/DDBJ whole genome shotgun (WGS) entry which is preliminary data.</text>
</comment>
<evidence type="ECO:0000313" key="2">
    <source>
        <dbReference type="Proteomes" id="UP000676325"/>
    </source>
</evidence>
<sequence length="82" mass="9007">MTVYSVWANQSETAVVTTRNRGKAFAAAVKAARRRRNDVAVYDDAGDVYGADGRPAFCPLCHRGQGHLPGPPHCRRVVERLL</sequence>